<protein>
    <recommendedName>
        <fullName evidence="4">EbsA protein</fullName>
    </recommendedName>
</protein>
<name>A0A1Y4R5X3_9ENTE</name>
<dbReference type="Pfam" id="PF17255">
    <property type="entry name" value="EbsA"/>
    <property type="match status" value="1"/>
</dbReference>
<evidence type="ECO:0000256" key="1">
    <source>
        <dbReference type="SAM" id="Phobius"/>
    </source>
</evidence>
<dbReference type="Proteomes" id="UP000196074">
    <property type="component" value="Unassembled WGS sequence"/>
</dbReference>
<evidence type="ECO:0008006" key="4">
    <source>
        <dbReference type="Google" id="ProtNLM"/>
    </source>
</evidence>
<dbReference type="RefSeq" id="WP_047241858.1">
    <property type="nucleotide sequence ID" value="NZ_CP010060.1"/>
</dbReference>
<keyword evidence="1" id="KW-0472">Membrane</keyword>
<evidence type="ECO:0000313" key="3">
    <source>
        <dbReference type="Proteomes" id="UP000196074"/>
    </source>
</evidence>
<keyword evidence="1" id="KW-0812">Transmembrane</keyword>
<feature type="transmembrane region" description="Helical" evidence="1">
    <location>
        <begin position="40"/>
        <end position="58"/>
    </location>
</feature>
<proteinExistence type="predicted"/>
<accession>A0A1Y4R5X3</accession>
<dbReference type="InterPro" id="IPR020215">
    <property type="entry name" value="EbsA-like"/>
</dbReference>
<organism evidence="2 3">
    <name type="scientific">Enterococcus cecorum</name>
    <dbReference type="NCBI Taxonomy" id="44008"/>
    <lineage>
        <taxon>Bacteria</taxon>
        <taxon>Bacillati</taxon>
        <taxon>Bacillota</taxon>
        <taxon>Bacilli</taxon>
        <taxon>Lactobacillales</taxon>
        <taxon>Enterococcaceae</taxon>
        <taxon>Enterococcus</taxon>
    </lineage>
</organism>
<feature type="transmembrane region" description="Helical" evidence="1">
    <location>
        <begin position="12"/>
        <end position="34"/>
    </location>
</feature>
<keyword evidence="1" id="KW-1133">Transmembrane helix</keyword>
<dbReference type="EMBL" id="NFLC01000001">
    <property type="protein sequence ID" value="OUQ11943.1"/>
    <property type="molecule type" value="Genomic_DNA"/>
</dbReference>
<comment type="caution">
    <text evidence="2">The sequence shown here is derived from an EMBL/GenBank/DDBJ whole genome shotgun (WGS) entry which is preliminary data.</text>
</comment>
<reference evidence="3" key="1">
    <citation type="submission" date="2017-04" db="EMBL/GenBank/DDBJ databases">
        <title>Function of individual gut microbiota members based on whole genome sequencing of pure cultures obtained from chicken caecum.</title>
        <authorList>
            <person name="Medvecky M."/>
            <person name="Cejkova D."/>
            <person name="Polansky O."/>
            <person name="Karasova D."/>
            <person name="Kubasova T."/>
            <person name="Cizek A."/>
            <person name="Rychlik I."/>
        </authorList>
    </citation>
    <scope>NUCLEOTIDE SEQUENCE [LARGE SCALE GENOMIC DNA]</scope>
    <source>
        <strain evidence="3">An144</strain>
    </source>
</reference>
<evidence type="ECO:0000313" key="2">
    <source>
        <dbReference type="EMBL" id="OUQ11943.1"/>
    </source>
</evidence>
<sequence length="132" mass="15328">MKKQKIFWQPELSQMIIFWSVALGIIFYGLILALENTAPYLTSNLVMGLGIILFFSGFHRYIIIDENKLIIYYARIWKRQIIALPSITNCQINQRNVVLKGDFGSFECQISTKNQKKLLKQIKIEELTANVN</sequence>
<gene>
    <name evidence="2" type="ORF">B5E88_01030</name>
</gene>
<dbReference type="AlphaFoldDB" id="A0A1Y4R5X3"/>